<evidence type="ECO:0000256" key="5">
    <source>
        <dbReference type="ARBA" id="ARBA00012624"/>
    </source>
</evidence>
<feature type="binding site" evidence="14">
    <location>
        <position position="84"/>
    </location>
    <ligand>
        <name>S-adenosyl-L-methionine</name>
        <dbReference type="ChEBI" id="CHEBI:59789"/>
    </ligand>
</feature>
<feature type="region of interest" description="Disordered" evidence="15">
    <location>
        <begin position="172"/>
        <end position="191"/>
    </location>
</feature>
<dbReference type="Proteomes" id="UP000646659">
    <property type="component" value="Unassembled WGS sequence"/>
</dbReference>
<keyword evidence="9 14" id="KW-0808">Transferase</keyword>
<comment type="function">
    <text evidence="1 14">Specifically catalyzes the AdoMet-dependent 2'-O-ribose methylation of cytidine at position 56 in tRNAs.</text>
</comment>
<reference evidence="16" key="1">
    <citation type="submission" date="2018-06" db="EMBL/GenBank/DDBJ databases">
        <title>Draft genome sequence of Methanothermobacter thermautotrophicus Strain WHS, a thermophilic, hydrogenotrophic methanogen isolated from Washburn Hot Springs in Yellowstone National Park, USA.</title>
        <authorList>
            <person name="Mckay L.J."/>
            <person name="Klingelsmith K."/>
            <person name="Inskeep W.P."/>
            <person name="Fields M.W."/>
        </authorList>
    </citation>
    <scope>NUCLEOTIDE SEQUENCE</scope>
    <source>
        <strain evidence="16">WHS</strain>
    </source>
</reference>
<dbReference type="GO" id="GO:0005737">
    <property type="term" value="C:cytoplasm"/>
    <property type="evidence" value="ECO:0007669"/>
    <property type="project" value="UniProtKB-SubCell"/>
</dbReference>
<name>A0A842YQS4_METTF</name>
<evidence type="ECO:0000256" key="8">
    <source>
        <dbReference type="ARBA" id="ARBA00022603"/>
    </source>
</evidence>
<dbReference type="EMBL" id="QKOF01000006">
    <property type="protein sequence ID" value="MBE2900283.1"/>
    <property type="molecule type" value="Genomic_DNA"/>
</dbReference>
<evidence type="ECO:0000256" key="1">
    <source>
        <dbReference type="ARBA" id="ARBA00003959"/>
    </source>
</evidence>
<comment type="caution">
    <text evidence="14">Lacks conserved residue(s) required for the propagation of feature annotation.</text>
</comment>
<dbReference type="PANTHER" id="PTHR42197">
    <property type="entry name" value="TRNA (CYTIDINE(56)-2'-O)-METHYLTRANSFERASE"/>
    <property type="match status" value="1"/>
</dbReference>
<keyword evidence="11 14" id="KW-0819">tRNA processing</keyword>
<evidence type="ECO:0000256" key="12">
    <source>
        <dbReference type="ARBA" id="ARBA00029826"/>
    </source>
</evidence>
<evidence type="ECO:0000256" key="15">
    <source>
        <dbReference type="SAM" id="MobiDB-lite"/>
    </source>
</evidence>
<dbReference type="InterPro" id="IPR002845">
    <property type="entry name" value="tRNA_mtfrase_aTrm56"/>
</dbReference>
<dbReference type="Gene3D" id="3.40.1280.10">
    <property type="match status" value="1"/>
</dbReference>
<dbReference type="InterPro" id="IPR029028">
    <property type="entry name" value="Alpha/beta_knot_MTases"/>
</dbReference>
<evidence type="ECO:0000256" key="11">
    <source>
        <dbReference type="ARBA" id="ARBA00022694"/>
    </source>
</evidence>
<keyword evidence="7 14" id="KW-0963">Cytoplasm</keyword>
<feature type="compositionally biased region" description="Gly residues" evidence="15">
    <location>
        <begin position="177"/>
        <end position="191"/>
    </location>
</feature>
<evidence type="ECO:0000256" key="2">
    <source>
        <dbReference type="ARBA" id="ARBA00004496"/>
    </source>
</evidence>
<proteinExistence type="inferred from homology"/>
<dbReference type="HAMAP" id="MF_00077">
    <property type="entry name" value="tRNA_methyltr_aTrm56"/>
    <property type="match status" value="1"/>
</dbReference>
<evidence type="ECO:0000256" key="13">
    <source>
        <dbReference type="ARBA" id="ARBA00047792"/>
    </source>
</evidence>
<dbReference type="EC" id="2.1.1.206" evidence="5 14"/>
<accession>A0A842YQS4</accession>
<dbReference type="SUPFAM" id="SSF75217">
    <property type="entry name" value="alpha/beta knot"/>
    <property type="match status" value="1"/>
</dbReference>
<comment type="catalytic activity">
    <reaction evidence="13 14">
        <text>cytidine(56) in tRNA + S-adenosyl-L-methionine = 2'-O-methylcytidine(56) in tRNA + S-adenosyl-L-homocysteine + H(+)</text>
        <dbReference type="Rhea" id="RHEA:42968"/>
        <dbReference type="Rhea" id="RHEA-COMP:10308"/>
        <dbReference type="Rhea" id="RHEA-COMP:10309"/>
        <dbReference type="ChEBI" id="CHEBI:15378"/>
        <dbReference type="ChEBI" id="CHEBI:57856"/>
        <dbReference type="ChEBI" id="CHEBI:59789"/>
        <dbReference type="ChEBI" id="CHEBI:74495"/>
        <dbReference type="ChEBI" id="CHEBI:82748"/>
        <dbReference type="EC" id="2.1.1.206"/>
    </reaction>
</comment>
<dbReference type="InterPro" id="IPR029026">
    <property type="entry name" value="tRNA_m1G_MTases_N"/>
</dbReference>
<dbReference type="GO" id="GO:0106059">
    <property type="term" value="F:tRNA (cytidine(56)-2'-O)-methyltransferase activity"/>
    <property type="evidence" value="ECO:0007669"/>
    <property type="project" value="UniProtKB-EC"/>
</dbReference>
<dbReference type="Pfam" id="PF01994">
    <property type="entry name" value="Trm56"/>
    <property type="match status" value="1"/>
</dbReference>
<organism evidence="16 17">
    <name type="scientific">Methanothermobacter thermautotrophicus</name>
    <name type="common">Methanobacterium thermoformicicum</name>
    <dbReference type="NCBI Taxonomy" id="145262"/>
    <lineage>
        <taxon>Archaea</taxon>
        <taxon>Methanobacteriati</taxon>
        <taxon>Methanobacteriota</taxon>
        <taxon>Methanomada group</taxon>
        <taxon>Methanobacteria</taxon>
        <taxon>Methanobacteriales</taxon>
        <taxon>Methanobacteriaceae</taxon>
        <taxon>Methanothermobacter</taxon>
    </lineage>
</organism>
<dbReference type="OrthoDB" id="14397at2157"/>
<sequence>MDVKVLRLGHRPSRDARITTHVCLTARAFGASEVILSGEEDPKLMEGVEDVVRRWGGPFSVVYRRNWQGVIESWKEGGGEVIHLTMYGLPARDVVPGIRDNGRDKLIVVGGARVPGKVYSLADYNVGVTNQPHSEVSSLAVFMHMLLDGAEFDLKFEDASIEVIPQARGKMLRETHGGSGVDGGDGNAEGD</sequence>
<dbReference type="GO" id="GO:0002128">
    <property type="term" value="P:tRNA nucleoside ribose methylation"/>
    <property type="evidence" value="ECO:0007669"/>
    <property type="project" value="UniProtKB-UniRule"/>
</dbReference>
<comment type="similarity">
    <text evidence="3 14">Belongs to the aTrm56 family.</text>
</comment>
<comment type="caution">
    <text evidence="16">The sequence shown here is derived from an EMBL/GenBank/DDBJ whole genome shotgun (WGS) entry which is preliminary data.</text>
</comment>
<evidence type="ECO:0000256" key="9">
    <source>
        <dbReference type="ARBA" id="ARBA00022679"/>
    </source>
</evidence>
<dbReference type="PANTHER" id="PTHR42197:SF1">
    <property type="entry name" value="TRNA (CYTIDINE(56)-2'-O)-METHYLTRANSFERASE"/>
    <property type="match status" value="1"/>
</dbReference>
<evidence type="ECO:0000256" key="6">
    <source>
        <dbReference type="ARBA" id="ARBA00013709"/>
    </source>
</evidence>
<keyword evidence="8 14" id="KW-0489">Methyltransferase</keyword>
<dbReference type="PIRSF" id="PIRSF016123">
    <property type="entry name" value="UCP016123"/>
    <property type="match status" value="1"/>
</dbReference>
<gene>
    <name evidence="16" type="ORF">DNK57_05615</name>
</gene>
<evidence type="ECO:0000256" key="14">
    <source>
        <dbReference type="HAMAP-Rule" id="MF_00077"/>
    </source>
</evidence>
<evidence type="ECO:0000313" key="16">
    <source>
        <dbReference type="EMBL" id="MBE2900283.1"/>
    </source>
</evidence>
<comment type="subunit">
    <text evidence="4 14">Homodimer.</text>
</comment>
<protein>
    <recommendedName>
        <fullName evidence="6 14">tRNA (cytidine(56)-2'-O)-methyltransferase</fullName>
        <ecNumber evidence="5 14">2.1.1.206</ecNumber>
    </recommendedName>
    <alternativeName>
        <fullName evidence="12 14">tRNA ribose 2'-O-methyltransferase aTrm56</fullName>
    </alternativeName>
</protein>
<evidence type="ECO:0000256" key="10">
    <source>
        <dbReference type="ARBA" id="ARBA00022691"/>
    </source>
</evidence>
<dbReference type="CDD" id="cd18083">
    <property type="entry name" value="aTrm56-like"/>
    <property type="match status" value="1"/>
</dbReference>
<dbReference type="AlphaFoldDB" id="A0A842YQS4"/>
<comment type="subcellular location">
    <subcellularLocation>
        <location evidence="2 14">Cytoplasm</location>
    </subcellularLocation>
</comment>
<evidence type="ECO:0000313" key="17">
    <source>
        <dbReference type="Proteomes" id="UP000646659"/>
    </source>
</evidence>
<evidence type="ECO:0000256" key="4">
    <source>
        <dbReference type="ARBA" id="ARBA00011738"/>
    </source>
</evidence>
<evidence type="ECO:0000256" key="7">
    <source>
        <dbReference type="ARBA" id="ARBA00022490"/>
    </source>
</evidence>
<evidence type="ECO:0000256" key="3">
    <source>
        <dbReference type="ARBA" id="ARBA00010324"/>
    </source>
</evidence>
<keyword evidence="10 14" id="KW-0949">S-adenosyl-L-methionine</keyword>